<accession>A0A0X3VVV8</accession>
<keyword evidence="1" id="KW-1133">Transmembrane helix</keyword>
<dbReference type="AlphaFoldDB" id="A0A0X3VVV8"/>
<sequence length="156" mass="15729">MTTAGAGRDRARGGAGRWAWGAVLALFAAFAVLLHHETNAAVSPSVRATDMSGMAHRVHAPPAAISGHGGMAAHQGGHDDTARASAPVAHGDDGPCSGMGVQHCSAAGIDVVTHLPPSEPWVGREGDVHAIPAGRPVPGTVSRAPPDLSVLSRLLL</sequence>
<protein>
    <submittedName>
        <fullName evidence="2">Uncharacterized protein</fullName>
    </submittedName>
</protein>
<feature type="transmembrane region" description="Helical" evidence="1">
    <location>
        <begin position="18"/>
        <end position="36"/>
    </location>
</feature>
<evidence type="ECO:0000256" key="1">
    <source>
        <dbReference type="SAM" id="Phobius"/>
    </source>
</evidence>
<dbReference type="OrthoDB" id="4326776at2"/>
<evidence type="ECO:0000313" key="2">
    <source>
        <dbReference type="EMBL" id="KUL48783.1"/>
    </source>
</evidence>
<keyword evidence="1" id="KW-0472">Membrane</keyword>
<dbReference type="RefSeq" id="WP_059146585.1">
    <property type="nucleotide sequence ID" value="NZ_LLZJ01000372.1"/>
</dbReference>
<evidence type="ECO:0000313" key="3">
    <source>
        <dbReference type="Proteomes" id="UP000053413"/>
    </source>
</evidence>
<name>A0A0X3VVV8_STRVO</name>
<comment type="caution">
    <text evidence="2">The sequence shown here is derived from an EMBL/GenBank/DDBJ whole genome shotgun (WGS) entry which is preliminary data.</text>
</comment>
<proteinExistence type="predicted"/>
<keyword evidence="1" id="KW-0812">Transmembrane</keyword>
<gene>
    <name evidence="2" type="ORF">ADL28_28230</name>
</gene>
<dbReference type="EMBL" id="LLZJ01000372">
    <property type="protein sequence ID" value="KUL48783.1"/>
    <property type="molecule type" value="Genomic_DNA"/>
</dbReference>
<dbReference type="Proteomes" id="UP000053413">
    <property type="component" value="Unassembled WGS sequence"/>
</dbReference>
<reference evidence="3" key="1">
    <citation type="submission" date="2015-10" db="EMBL/GenBank/DDBJ databases">
        <authorList>
            <person name="Ju K.-S."/>
            <person name="Doroghazi J.R."/>
            <person name="Metcalf W.W."/>
        </authorList>
    </citation>
    <scope>NUCLEOTIDE SEQUENCE [LARGE SCALE GENOMIC DNA]</scope>
    <source>
        <strain evidence="3">NRRL F-8817</strain>
    </source>
</reference>
<organism evidence="2 3">
    <name type="scientific">Streptomyces violaceusniger</name>
    <dbReference type="NCBI Taxonomy" id="68280"/>
    <lineage>
        <taxon>Bacteria</taxon>
        <taxon>Bacillati</taxon>
        <taxon>Actinomycetota</taxon>
        <taxon>Actinomycetes</taxon>
        <taxon>Kitasatosporales</taxon>
        <taxon>Streptomycetaceae</taxon>
        <taxon>Streptomyces</taxon>
        <taxon>Streptomyces violaceusniger group</taxon>
    </lineage>
</organism>